<evidence type="ECO:0000256" key="5">
    <source>
        <dbReference type="ARBA" id="ARBA00022840"/>
    </source>
</evidence>
<dbReference type="GO" id="GO:0019427">
    <property type="term" value="P:acetyl-CoA biosynthetic process from acetate"/>
    <property type="evidence" value="ECO:0007669"/>
    <property type="project" value="InterPro"/>
</dbReference>
<evidence type="ECO:0000259" key="7">
    <source>
        <dbReference type="Pfam" id="PF13193"/>
    </source>
</evidence>
<dbReference type="GO" id="GO:0005524">
    <property type="term" value="F:ATP binding"/>
    <property type="evidence" value="ECO:0007669"/>
    <property type="project" value="UniProtKB-KW"/>
</dbReference>
<feature type="domain" description="AMP-binding enzyme C-terminal" evidence="7">
    <location>
        <begin position="532"/>
        <end position="614"/>
    </location>
</feature>
<dbReference type="GO" id="GO:0003987">
    <property type="term" value="F:acetate-CoA ligase activity"/>
    <property type="evidence" value="ECO:0007669"/>
    <property type="project" value="UniProtKB-EC"/>
</dbReference>
<dbReference type="GO" id="GO:0016208">
    <property type="term" value="F:AMP binding"/>
    <property type="evidence" value="ECO:0007669"/>
    <property type="project" value="InterPro"/>
</dbReference>
<dbReference type="InterPro" id="IPR032387">
    <property type="entry name" value="ACAS_N"/>
</dbReference>
<keyword evidence="4" id="KW-0547">Nucleotide-binding</keyword>
<evidence type="ECO:0000313" key="9">
    <source>
        <dbReference type="EMBL" id="CAB4746335.1"/>
    </source>
</evidence>
<gene>
    <name evidence="9" type="ORF">UFOPK2810_00608</name>
</gene>
<evidence type="ECO:0000256" key="1">
    <source>
        <dbReference type="ARBA" id="ARBA00006432"/>
    </source>
</evidence>
<keyword evidence="3" id="KW-0436">Ligase</keyword>
<dbReference type="PROSITE" id="PS00455">
    <property type="entry name" value="AMP_BINDING"/>
    <property type="match status" value="1"/>
</dbReference>
<dbReference type="EMBL" id="CAEZYZ010000081">
    <property type="protein sequence ID" value="CAB4746335.1"/>
    <property type="molecule type" value="Genomic_DNA"/>
</dbReference>
<evidence type="ECO:0000256" key="3">
    <source>
        <dbReference type="ARBA" id="ARBA00022598"/>
    </source>
</evidence>
<dbReference type="HAMAP" id="MF_01123">
    <property type="entry name" value="Ac_CoA_synth"/>
    <property type="match status" value="1"/>
</dbReference>
<dbReference type="Pfam" id="PF00501">
    <property type="entry name" value="AMP-binding"/>
    <property type="match status" value="1"/>
</dbReference>
<dbReference type="Gene3D" id="3.40.50.12780">
    <property type="entry name" value="N-terminal domain of ligase-like"/>
    <property type="match status" value="1"/>
</dbReference>
<dbReference type="Pfam" id="PF16177">
    <property type="entry name" value="ACAS_N"/>
    <property type="match status" value="1"/>
</dbReference>
<name>A0A6J6THQ3_9ZZZZ</name>
<dbReference type="SUPFAM" id="SSF56801">
    <property type="entry name" value="Acetyl-CoA synthetase-like"/>
    <property type="match status" value="1"/>
</dbReference>
<protein>
    <recommendedName>
        <fullName evidence="2">acetate--CoA ligase</fullName>
        <ecNumber evidence="2">6.2.1.1</ecNumber>
    </recommendedName>
</protein>
<dbReference type="PANTHER" id="PTHR24095">
    <property type="entry name" value="ACETYL-COENZYME A SYNTHETASE"/>
    <property type="match status" value="1"/>
</dbReference>
<dbReference type="InterPro" id="IPR042099">
    <property type="entry name" value="ANL_N_sf"/>
</dbReference>
<dbReference type="GO" id="GO:0005829">
    <property type="term" value="C:cytosol"/>
    <property type="evidence" value="ECO:0007669"/>
    <property type="project" value="TreeGrafter"/>
</dbReference>
<sequence>MSTDALSSLQREDREFLPSPEFAAQANVTADSYTAASQDRLAFWAEQARRLDWETPFTDVLDWSDAPFAKWFVGGRLNVAYNCVDRHVEAGYGDQVAIRFEGELGDRRDVTYAQLQREVAQAANALIELGITAGDRVAIYMPLIPEAVVAMLACARVGAPHSVVFGGFAATALESRINDAEAKLVITADGQHRRGAILPLKPAVDEAVVNTPTVTNVLVVKRTGIDVEWHEGRDVWWHDIVDRQADVHVPEAFDSEHPLFILYTSGTTGTPKGILHTTGGYLTQVSYTHHAVFDLKPDTDVYWCTADIGWITGHSYVVYGPLSNRVTQVIYEGTPDTPTQDRWWDIVERHGVTILYTAPTAIRTFMKWGDHLPQGKDLSSLRLLGSVGEPINPEAWMWYREVIGGNRCPIVDTWWQTETGAIMIAPLPGVTACKPGSAMRALPGIAADVVDDNAVPVSNGAGGYLILTEPWPSMLRGIWRNPQRYVEGYWEHFAHVYFAGDGAKLDDDGAIWLLGRVDDVMNVSGHRISTTEVESALVSHPKVAEAAVVGATDAMTGQGIVAFVILRSGAADDGSGRSSIGRELRDHVAHEIGPIAKPRQILIVAELPKTRSGKIMRRLLRDVAEQRDVGDATTLADPAVMALIAAGLASNSSDD</sequence>
<accession>A0A6J6THQ3</accession>
<reference evidence="9" key="1">
    <citation type="submission" date="2020-05" db="EMBL/GenBank/DDBJ databases">
        <authorList>
            <person name="Chiriac C."/>
            <person name="Salcher M."/>
            <person name="Ghai R."/>
            <person name="Kavagutti S V."/>
        </authorList>
    </citation>
    <scope>NUCLEOTIDE SEQUENCE</scope>
</reference>
<dbReference type="NCBIfam" id="NF001208">
    <property type="entry name" value="PRK00174.1"/>
    <property type="match status" value="1"/>
</dbReference>
<dbReference type="InterPro" id="IPR020845">
    <property type="entry name" value="AMP-binding_CS"/>
</dbReference>
<dbReference type="InterPro" id="IPR000873">
    <property type="entry name" value="AMP-dep_synth/lig_dom"/>
</dbReference>
<evidence type="ECO:0000256" key="2">
    <source>
        <dbReference type="ARBA" id="ARBA00013275"/>
    </source>
</evidence>
<feature type="domain" description="AMP-dependent synthetase/ligase" evidence="6">
    <location>
        <begin position="90"/>
        <end position="479"/>
    </location>
</feature>
<evidence type="ECO:0000259" key="6">
    <source>
        <dbReference type="Pfam" id="PF00501"/>
    </source>
</evidence>
<keyword evidence="5" id="KW-0067">ATP-binding</keyword>
<dbReference type="Gene3D" id="3.30.300.30">
    <property type="match status" value="1"/>
</dbReference>
<dbReference type="Pfam" id="PF13193">
    <property type="entry name" value="AMP-binding_C"/>
    <property type="match status" value="1"/>
</dbReference>
<evidence type="ECO:0000256" key="4">
    <source>
        <dbReference type="ARBA" id="ARBA00022741"/>
    </source>
</evidence>
<dbReference type="InterPro" id="IPR011904">
    <property type="entry name" value="Ac_CoA_lig"/>
</dbReference>
<comment type="similarity">
    <text evidence="1">Belongs to the ATP-dependent AMP-binding enzyme family.</text>
</comment>
<organism evidence="9">
    <name type="scientific">freshwater metagenome</name>
    <dbReference type="NCBI Taxonomy" id="449393"/>
    <lineage>
        <taxon>unclassified sequences</taxon>
        <taxon>metagenomes</taxon>
        <taxon>ecological metagenomes</taxon>
    </lineage>
</organism>
<proteinExistence type="inferred from homology"/>
<dbReference type="InterPro" id="IPR045851">
    <property type="entry name" value="AMP-bd_C_sf"/>
</dbReference>
<dbReference type="InterPro" id="IPR025110">
    <property type="entry name" value="AMP-bd_C"/>
</dbReference>
<dbReference type="EC" id="6.2.1.1" evidence="2"/>
<dbReference type="FunFam" id="3.40.50.12780:FF:000001">
    <property type="entry name" value="Acetyl-coenzyme A synthetase"/>
    <property type="match status" value="1"/>
</dbReference>
<dbReference type="NCBIfam" id="TIGR02188">
    <property type="entry name" value="Ac_CoA_lig_AcsA"/>
    <property type="match status" value="1"/>
</dbReference>
<dbReference type="PANTHER" id="PTHR24095:SF14">
    <property type="entry name" value="ACETYL-COENZYME A SYNTHETASE 1"/>
    <property type="match status" value="1"/>
</dbReference>
<evidence type="ECO:0000259" key="8">
    <source>
        <dbReference type="Pfam" id="PF16177"/>
    </source>
</evidence>
<dbReference type="AlphaFoldDB" id="A0A6J6THQ3"/>
<feature type="domain" description="Acetyl-coenzyme A synthetase N-terminal" evidence="8">
    <location>
        <begin position="31"/>
        <end position="83"/>
    </location>
</feature>
<dbReference type="CDD" id="cd05966">
    <property type="entry name" value="ACS"/>
    <property type="match status" value="1"/>
</dbReference>